<evidence type="ECO:0000256" key="4">
    <source>
        <dbReference type="PROSITE-ProRule" id="PRU01091"/>
    </source>
</evidence>
<dbReference type="EMBL" id="CP015136">
    <property type="protein sequence ID" value="AMY09245.1"/>
    <property type="molecule type" value="Genomic_DNA"/>
</dbReference>
<keyword evidence="3 4" id="KW-0238">DNA-binding</keyword>
<dbReference type="GO" id="GO:0003677">
    <property type="term" value="F:DNA binding"/>
    <property type="evidence" value="ECO:0007669"/>
    <property type="project" value="UniProtKB-UniRule"/>
</dbReference>
<accession>A0A143PL10</accession>
<dbReference type="InterPro" id="IPR001867">
    <property type="entry name" value="OmpR/PhoB-type_DNA-bd"/>
</dbReference>
<name>A0A143PL10_LUTPR</name>
<dbReference type="Proteomes" id="UP000076079">
    <property type="component" value="Chromosome"/>
</dbReference>
<dbReference type="Pfam" id="PF13432">
    <property type="entry name" value="TPR_16"/>
    <property type="match status" value="3"/>
</dbReference>
<evidence type="ECO:0000259" key="5">
    <source>
        <dbReference type="PROSITE" id="PS51755"/>
    </source>
</evidence>
<dbReference type="AlphaFoldDB" id="A0A143PL10"/>
<dbReference type="GO" id="GO:0000160">
    <property type="term" value="P:phosphorelay signal transduction system"/>
    <property type="evidence" value="ECO:0007669"/>
    <property type="project" value="InterPro"/>
</dbReference>
<dbReference type="SUPFAM" id="SSF46894">
    <property type="entry name" value="C-terminal effector domain of the bipartite response regulators"/>
    <property type="match status" value="1"/>
</dbReference>
<evidence type="ECO:0000313" key="6">
    <source>
        <dbReference type="EMBL" id="AMY09245.1"/>
    </source>
</evidence>
<sequence>MYEFGPYALDVHERRLWNAGHVVALRPKAHDVLVALVRRAGTLVTKRELLDLVWRDVSVEEGILAVYVSSLRKSLGDCGETGAYIETVPRAGYRFSGAVRLRTVPAEPLSMRWPIGVLPARPEVSELIGRGRACLMTASRSDIPRAVEAFRSAIALDPDYAAAHAGLAVAHCAEAELRLAAPQVAYPSARAAALRALAMEASNADAQVALGTVLFLSDWNWNGARRSLERALELNADHTEGWLLYGRLLEALGYLAEGLAAKQRALERDPSSATVHLQIALSYWNQRRYDDMIAWATRSLDLDPQHLLAREYLASAYWKKGDLDRHMAESLTHARAAGAPLDLLEDLRRTYDTRGRAGIVEFALRANANGPPMQLALLHGEAGNLDEAFAHLDAAIASRDPALVHVAVAPQWDCLRGDARFHERLEDVGLDAAADRCQRYLQQHGHGP</sequence>
<dbReference type="InterPro" id="IPR036388">
    <property type="entry name" value="WH-like_DNA-bd_sf"/>
</dbReference>
<dbReference type="Gene3D" id="1.25.40.10">
    <property type="entry name" value="Tetratricopeptide repeat domain"/>
    <property type="match status" value="3"/>
</dbReference>
<dbReference type="PANTHER" id="PTHR45586">
    <property type="entry name" value="TPR REPEAT-CONTAINING PROTEIN PA4667"/>
    <property type="match status" value="1"/>
</dbReference>
<proteinExistence type="predicted"/>
<dbReference type="PANTHER" id="PTHR45586:SF1">
    <property type="entry name" value="LIPOPOLYSACCHARIDE ASSEMBLY PROTEIN B"/>
    <property type="match status" value="1"/>
</dbReference>
<organism evidence="6 7">
    <name type="scientific">Luteitalea pratensis</name>
    <dbReference type="NCBI Taxonomy" id="1855912"/>
    <lineage>
        <taxon>Bacteria</taxon>
        <taxon>Pseudomonadati</taxon>
        <taxon>Acidobacteriota</taxon>
        <taxon>Vicinamibacteria</taxon>
        <taxon>Vicinamibacterales</taxon>
        <taxon>Vicinamibacteraceae</taxon>
        <taxon>Luteitalea</taxon>
    </lineage>
</organism>
<keyword evidence="7" id="KW-1185">Reference proteome</keyword>
<dbReference type="Pfam" id="PF00486">
    <property type="entry name" value="Trans_reg_C"/>
    <property type="match status" value="1"/>
</dbReference>
<reference evidence="7" key="2">
    <citation type="submission" date="2016-04" db="EMBL/GenBank/DDBJ databases">
        <title>First Complete Genome Sequence of a Subdivision 6 Acidobacterium.</title>
        <authorList>
            <person name="Huang S."/>
            <person name="Vieira S."/>
            <person name="Bunk B."/>
            <person name="Riedel T."/>
            <person name="Sproeer C."/>
            <person name="Overmann J."/>
        </authorList>
    </citation>
    <scope>NUCLEOTIDE SEQUENCE [LARGE SCALE GENOMIC DNA]</scope>
    <source>
        <strain evidence="7">DSM 100886 HEG_-6_39</strain>
    </source>
</reference>
<dbReference type="InterPro" id="IPR011990">
    <property type="entry name" value="TPR-like_helical_dom_sf"/>
</dbReference>
<keyword evidence="2" id="KW-0802">TPR repeat</keyword>
<evidence type="ECO:0000256" key="1">
    <source>
        <dbReference type="ARBA" id="ARBA00022737"/>
    </source>
</evidence>
<dbReference type="STRING" id="1855912.LuPra_02458"/>
<reference evidence="6 7" key="1">
    <citation type="journal article" date="2016" name="Genome Announc.">
        <title>First Complete Genome Sequence of a Subdivision 6 Acidobacterium Strain.</title>
        <authorList>
            <person name="Huang S."/>
            <person name="Vieira S."/>
            <person name="Bunk B."/>
            <person name="Riedel T."/>
            <person name="Sproer C."/>
            <person name="Overmann J."/>
        </authorList>
    </citation>
    <scope>NUCLEOTIDE SEQUENCE [LARGE SCALE GENOMIC DNA]</scope>
    <source>
        <strain evidence="7">DSM 100886 HEG_-6_39</strain>
    </source>
</reference>
<dbReference type="KEGG" id="abac:LuPra_02458"/>
<dbReference type="PROSITE" id="PS51755">
    <property type="entry name" value="OMPR_PHOB"/>
    <property type="match status" value="1"/>
</dbReference>
<dbReference type="SMART" id="SM00028">
    <property type="entry name" value="TPR"/>
    <property type="match status" value="4"/>
</dbReference>
<feature type="domain" description="OmpR/PhoB-type" evidence="5">
    <location>
        <begin position="1"/>
        <end position="97"/>
    </location>
</feature>
<gene>
    <name evidence="6" type="primary">cadC_7</name>
    <name evidence="6" type="ORF">LuPra_02458</name>
</gene>
<dbReference type="Gene3D" id="1.10.10.10">
    <property type="entry name" value="Winged helix-like DNA-binding domain superfamily/Winged helix DNA-binding domain"/>
    <property type="match status" value="1"/>
</dbReference>
<dbReference type="CDD" id="cd00383">
    <property type="entry name" value="trans_reg_C"/>
    <property type="match status" value="1"/>
</dbReference>
<evidence type="ECO:0000256" key="3">
    <source>
        <dbReference type="ARBA" id="ARBA00023125"/>
    </source>
</evidence>
<evidence type="ECO:0000313" key="7">
    <source>
        <dbReference type="Proteomes" id="UP000076079"/>
    </source>
</evidence>
<dbReference type="SUPFAM" id="SSF48452">
    <property type="entry name" value="TPR-like"/>
    <property type="match status" value="1"/>
</dbReference>
<dbReference type="InterPro" id="IPR016032">
    <property type="entry name" value="Sig_transdc_resp-reg_C-effctor"/>
</dbReference>
<keyword evidence="1" id="KW-0677">Repeat</keyword>
<dbReference type="SMART" id="SM00862">
    <property type="entry name" value="Trans_reg_C"/>
    <property type="match status" value="1"/>
</dbReference>
<feature type="DNA-binding region" description="OmpR/PhoB-type" evidence="4">
    <location>
        <begin position="1"/>
        <end position="97"/>
    </location>
</feature>
<dbReference type="GO" id="GO:0006355">
    <property type="term" value="P:regulation of DNA-templated transcription"/>
    <property type="evidence" value="ECO:0007669"/>
    <property type="project" value="InterPro"/>
</dbReference>
<protein>
    <submittedName>
        <fullName evidence="6">Transcriptional activator CadC</fullName>
    </submittedName>
</protein>
<evidence type="ECO:0000256" key="2">
    <source>
        <dbReference type="ARBA" id="ARBA00022803"/>
    </source>
</evidence>
<dbReference type="InterPro" id="IPR051012">
    <property type="entry name" value="CellSynth/LPSAsmb/PSIAsmb"/>
</dbReference>
<dbReference type="InterPro" id="IPR019734">
    <property type="entry name" value="TPR_rpt"/>
</dbReference>